<evidence type="ECO:0000313" key="2">
    <source>
        <dbReference type="EMBL" id="KAF0735537.1"/>
    </source>
</evidence>
<feature type="region of interest" description="Disordered" evidence="1">
    <location>
        <begin position="289"/>
        <end position="369"/>
    </location>
</feature>
<dbReference type="AlphaFoldDB" id="A0A6G0X6T2"/>
<keyword evidence="3" id="KW-1185">Reference proteome</keyword>
<feature type="compositionally biased region" description="Basic and acidic residues" evidence="1">
    <location>
        <begin position="294"/>
        <end position="303"/>
    </location>
</feature>
<feature type="compositionally biased region" description="Polar residues" evidence="1">
    <location>
        <begin position="339"/>
        <end position="357"/>
    </location>
</feature>
<feature type="compositionally biased region" description="Basic and acidic residues" evidence="1">
    <location>
        <begin position="1"/>
        <end position="38"/>
    </location>
</feature>
<dbReference type="Proteomes" id="UP000481153">
    <property type="component" value="Unassembled WGS sequence"/>
</dbReference>
<dbReference type="VEuPathDB" id="FungiDB:AeMF1_017858"/>
<evidence type="ECO:0000256" key="1">
    <source>
        <dbReference type="SAM" id="MobiDB-lite"/>
    </source>
</evidence>
<proteinExistence type="predicted"/>
<feature type="region of interest" description="Disordered" evidence="1">
    <location>
        <begin position="1"/>
        <end position="62"/>
    </location>
</feature>
<feature type="compositionally biased region" description="Basic and acidic residues" evidence="1">
    <location>
        <begin position="360"/>
        <end position="369"/>
    </location>
</feature>
<organism evidence="2 3">
    <name type="scientific">Aphanomyces euteiches</name>
    <dbReference type="NCBI Taxonomy" id="100861"/>
    <lineage>
        <taxon>Eukaryota</taxon>
        <taxon>Sar</taxon>
        <taxon>Stramenopiles</taxon>
        <taxon>Oomycota</taxon>
        <taxon>Saprolegniomycetes</taxon>
        <taxon>Saprolegniales</taxon>
        <taxon>Verrucalvaceae</taxon>
        <taxon>Aphanomyces</taxon>
    </lineage>
</organism>
<comment type="caution">
    <text evidence="2">The sequence shown here is derived from an EMBL/GenBank/DDBJ whole genome shotgun (WGS) entry which is preliminary data.</text>
</comment>
<accession>A0A6G0X6T2</accession>
<dbReference type="EMBL" id="VJMJ01000095">
    <property type="protein sequence ID" value="KAF0735537.1"/>
    <property type="molecule type" value="Genomic_DNA"/>
</dbReference>
<protein>
    <submittedName>
        <fullName evidence="2">Uncharacterized protein</fullName>
    </submittedName>
</protein>
<sequence length="369" mass="42252">MRTIGKDSVTDPMGDRRAMTDPVVTEDHDLDPAVHQDRGEDEDLDLEAHQDSGVADDPDHEAHQDIDRADDRDLAVQECSNVASAPIRAPVRAVHSFDREEIVAFVKKREQYETELRAEAQMQGFSYKGHARRWVDSVDRDMLETACDIIWGCKVEELSEETFKAHVMKIIETRPTTWEATESDMKRALRDVKLKLDGAIHGKALSFLNDVRRVIKTECLSESLKDIETRKLFMKAVISRITPVDLSQRVHDVFILKKRDYTLPELFEVMKEQMNRTLDAEAILMHREGCRKRERTDEKPSDTHKRHRSEHRSKYGPPHGRSATPPAAQRSKQEELRANTRQNQGASHYGPSNNKPQVTFEDHGAKGLC</sequence>
<evidence type="ECO:0000313" key="3">
    <source>
        <dbReference type="Proteomes" id="UP000481153"/>
    </source>
</evidence>
<gene>
    <name evidence="2" type="ORF">Ae201684_008017</name>
</gene>
<reference evidence="2 3" key="1">
    <citation type="submission" date="2019-07" db="EMBL/GenBank/DDBJ databases">
        <title>Genomics analysis of Aphanomyces spp. identifies a new class of oomycete effector associated with host adaptation.</title>
        <authorList>
            <person name="Gaulin E."/>
        </authorList>
    </citation>
    <scope>NUCLEOTIDE SEQUENCE [LARGE SCALE GENOMIC DNA]</scope>
    <source>
        <strain evidence="2 3">ATCC 201684</strain>
    </source>
</reference>
<name>A0A6G0X6T2_9STRA</name>